<dbReference type="PROSITE" id="PS01055">
    <property type="entry name" value="DNA_LIGASE_N1"/>
    <property type="match status" value="1"/>
</dbReference>
<dbReference type="InterPro" id="IPR013839">
    <property type="entry name" value="DNAligase_adenylation"/>
</dbReference>
<dbReference type="PROSITE" id="PS50172">
    <property type="entry name" value="BRCT"/>
    <property type="match status" value="1"/>
</dbReference>
<dbReference type="InterPro" id="IPR041663">
    <property type="entry name" value="DisA/LigA_HHH"/>
</dbReference>
<dbReference type="AlphaFoldDB" id="A0A7W5UKU8"/>
<dbReference type="NCBIfam" id="TIGR00575">
    <property type="entry name" value="dnlj"/>
    <property type="match status" value="1"/>
</dbReference>
<dbReference type="Pfam" id="PF03120">
    <property type="entry name" value="OB_DNA_ligase"/>
    <property type="match status" value="1"/>
</dbReference>
<dbReference type="Pfam" id="PF22745">
    <property type="entry name" value="Nlig-Ia"/>
    <property type="match status" value="1"/>
</dbReference>
<dbReference type="Gene3D" id="3.40.50.10190">
    <property type="entry name" value="BRCT domain"/>
    <property type="match status" value="1"/>
</dbReference>
<dbReference type="Gene3D" id="1.10.287.610">
    <property type="entry name" value="Helix hairpin bin"/>
    <property type="match status" value="1"/>
</dbReference>
<dbReference type="Pfam" id="PF01653">
    <property type="entry name" value="DNA_ligase_aden"/>
    <property type="match status" value="1"/>
</dbReference>
<dbReference type="SMART" id="SM00532">
    <property type="entry name" value="LIGANc"/>
    <property type="match status" value="1"/>
</dbReference>
<accession>A0A7W5UKU8</accession>
<dbReference type="RefSeq" id="WP_183697304.1">
    <property type="nucleotide sequence ID" value="NZ_JACICA010000008.1"/>
</dbReference>
<evidence type="ECO:0000256" key="6">
    <source>
        <dbReference type="ARBA" id="ARBA00022723"/>
    </source>
</evidence>
<dbReference type="PANTHER" id="PTHR23389:SF9">
    <property type="entry name" value="DNA LIGASE"/>
    <property type="match status" value="1"/>
</dbReference>
<dbReference type="Pfam" id="PF12826">
    <property type="entry name" value="HHH_2"/>
    <property type="match status" value="1"/>
</dbReference>
<dbReference type="EC" id="6.5.1.2" evidence="2 14"/>
<keyword evidence="9 14" id="KW-0460">Magnesium</keyword>
<dbReference type="InterPro" id="IPR001679">
    <property type="entry name" value="DNA_ligase"/>
</dbReference>
<comment type="catalytic activity">
    <reaction evidence="12 14 15">
        <text>NAD(+) + (deoxyribonucleotide)n-3'-hydroxyl + 5'-phospho-(deoxyribonucleotide)m = (deoxyribonucleotide)n+m + AMP + beta-nicotinamide D-nucleotide.</text>
        <dbReference type="EC" id="6.5.1.2"/>
    </reaction>
</comment>
<dbReference type="Gene3D" id="6.20.10.30">
    <property type="match status" value="1"/>
</dbReference>
<dbReference type="InterPro" id="IPR001357">
    <property type="entry name" value="BRCT_dom"/>
</dbReference>
<evidence type="ECO:0000256" key="10">
    <source>
        <dbReference type="ARBA" id="ARBA00023027"/>
    </source>
</evidence>
<keyword evidence="10 14" id="KW-0520">NAD</keyword>
<dbReference type="Gene3D" id="2.40.50.140">
    <property type="entry name" value="Nucleic acid-binding proteins"/>
    <property type="match status" value="1"/>
</dbReference>
<protein>
    <recommendedName>
        <fullName evidence="3 14">DNA ligase</fullName>
        <ecNumber evidence="2 14">6.5.1.2</ecNumber>
    </recommendedName>
    <alternativeName>
        <fullName evidence="14">Polydeoxyribonucleotide synthase [NAD(+)]</fullName>
    </alternativeName>
</protein>
<reference evidence="17 18" key="1">
    <citation type="submission" date="2020-08" db="EMBL/GenBank/DDBJ databases">
        <title>Genomic Encyclopedia of Type Strains, Phase IV (KMG-IV): sequencing the most valuable type-strain genomes for metagenomic binning, comparative biology and taxonomic classification.</title>
        <authorList>
            <person name="Goeker M."/>
        </authorList>
    </citation>
    <scope>NUCLEOTIDE SEQUENCE [LARGE SCALE GENOMIC DNA]</scope>
    <source>
        <strain evidence="17 18">DSM 22548</strain>
    </source>
</reference>
<name>A0A7W5UKU8_9BACT</name>
<dbReference type="HAMAP" id="MF_01588">
    <property type="entry name" value="DNA_ligase_A"/>
    <property type="match status" value="1"/>
</dbReference>
<dbReference type="Proteomes" id="UP000541425">
    <property type="component" value="Unassembled WGS sequence"/>
</dbReference>
<feature type="binding site" evidence="14">
    <location>
        <begin position="31"/>
        <end position="35"/>
    </location>
    <ligand>
        <name>NAD(+)</name>
        <dbReference type="ChEBI" id="CHEBI:57540"/>
    </ligand>
</feature>
<dbReference type="Pfam" id="PF03119">
    <property type="entry name" value="DNA_ligase_ZBD"/>
    <property type="match status" value="1"/>
</dbReference>
<comment type="cofactor">
    <cofactor evidence="14">
        <name>Mg(2+)</name>
        <dbReference type="ChEBI" id="CHEBI:18420"/>
    </cofactor>
    <cofactor evidence="14">
        <name>Mn(2+)</name>
        <dbReference type="ChEBI" id="CHEBI:29035"/>
    </cofactor>
</comment>
<evidence type="ECO:0000256" key="1">
    <source>
        <dbReference type="ARBA" id="ARBA00004067"/>
    </source>
</evidence>
<comment type="similarity">
    <text evidence="13 14">Belongs to the NAD-dependent DNA ligase family. LigA subfamily.</text>
</comment>
<feature type="binding site" evidence="14">
    <location>
        <position position="287"/>
    </location>
    <ligand>
        <name>NAD(+)</name>
        <dbReference type="ChEBI" id="CHEBI:57540"/>
    </ligand>
</feature>
<feature type="binding site" evidence="14">
    <location>
        <position position="406"/>
    </location>
    <ligand>
        <name>Zn(2+)</name>
        <dbReference type="ChEBI" id="CHEBI:29105"/>
    </ligand>
</feature>
<dbReference type="InterPro" id="IPR012340">
    <property type="entry name" value="NA-bd_OB-fold"/>
</dbReference>
<feature type="binding site" evidence="14">
    <location>
        <position position="430"/>
    </location>
    <ligand>
        <name>Zn(2+)</name>
        <dbReference type="ChEBI" id="CHEBI:29105"/>
    </ligand>
</feature>
<evidence type="ECO:0000256" key="9">
    <source>
        <dbReference type="ARBA" id="ARBA00022842"/>
    </source>
</evidence>
<evidence type="ECO:0000256" key="11">
    <source>
        <dbReference type="ARBA" id="ARBA00023204"/>
    </source>
</evidence>
<dbReference type="GO" id="GO:0003911">
    <property type="term" value="F:DNA ligase (NAD+) activity"/>
    <property type="evidence" value="ECO:0007669"/>
    <property type="project" value="UniProtKB-UniRule"/>
</dbReference>
<dbReference type="EMBL" id="JACICA010000008">
    <property type="protein sequence ID" value="MBB3703191.1"/>
    <property type="molecule type" value="Genomic_DNA"/>
</dbReference>
<dbReference type="SUPFAM" id="SSF50249">
    <property type="entry name" value="Nucleic acid-binding proteins"/>
    <property type="match status" value="1"/>
</dbReference>
<evidence type="ECO:0000256" key="3">
    <source>
        <dbReference type="ARBA" id="ARBA00013308"/>
    </source>
</evidence>
<dbReference type="GO" id="GO:0006260">
    <property type="term" value="P:DNA replication"/>
    <property type="evidence" value="ECO:0007669"/>
    <property type="project" value="UniProtKB-KW"/>
</dbReference>
<dbReference type="Pfam" id="PF00533">
    <property type="entry name" value="BRCT"/>
    <property type="match status" value="1"/>
</dbReference>
<dbReference type="InterPro" id="IPR018239">
    <property type="entry name" value="DNA_ligase_AS"/>
</dbReference>
<evidence type="ECO:0000313" key="18">
    <source>
        <dbReference type="Proteomes" id="UP000541425"/>
    </source>
</evidence>
<keyword evidence="8 14" id="KW-0862">Zinc</keyword>
<feature type="binding site" evidence="14">
    <location>
        <position position="409"/>
    </location>
    <ligand>
        <name>Zn(2+)</name>
        <dbReference type="ChEBI" id="CHEBI:29105"/>
    </ligand>
</feature>
<keyword evidence="5 14" id="KW-0235">DNA replication</keyword>
<keyword evidence="6 14" id="KW-0479">Metal-binding</keyword>
<gene>
    <name evidence="14" type="primary">ligA</name>
    <name evidence="17" type="ORF">FHS60_001669</name>
</gene>
<feature type="binding site" evidence="14">
    <location>
        <begin position="80"/>
        <end position="81"/>
    </location>
    <ligand>
        <name>NAD(+)</name>
        <dbReference type="ChEBI" id="CHEBI:57540"/>
    </ligand>
</feature>
<dbReference type="FunFam" id="3.30.470.30:FF:000001">
    <property type="entry name" value="DNA ligase"/>
    <property type="match status" value="1"/>
</dbReference>
<evidence type="ECO:0000256" key="5">
    <source>
        <dbReference type="ARBA" id="ARBA00022705"/>
    </source>
</evidence>
<evidence type="ECO:0000256" key="15">
    <source>
        <dbReference type="RuleBase" id="RU000618"/>
    </source>
</evidence>
<evidence type="ECO:0000256" key="7">
    <source>
        <dbReference type="ARBA" id="ARBA00022763"/>
    </source>
</evidence>
<evidence type="ECO:0000256" key="4">
    <source>
        <dbReference type="ARBA" id="ARBA00022598"/>
    </source>
</evidence>
<evidence type="ECO:0000313" key="17">
    <source>
        <dbReference type="EMBL" id="MBB3703191.1"/>
    </source>
</evidence>
<comment type="function">
    <text evidence="1 14">DNA ligase that catalyzes the formation of phosphodiester linkages between 5'-phosphoryl and 3'-hydroxyl groups in double-stranded DNA using NAD as a coenzyme and as the energy source for the reaction. It is essential for DNA replication and repair of damaged DNA.</text>
</comment>
<dbReference type="GO" id="GO:0005829">
    <property type="term" value="C:cytosol"/>
    <property type="evidence" value="ECO:0007669"/>
    <property type="project" value="TreeGrafter"/>
</dbReference>
<feature type="binding site" evidence="14">
    <location>
        <position position="134"/>
    </location>
    <ligand>
        <name>NAD(+)</name>
        <dbReference type="ChEBI" id="CHEBI:57540"/>
    </ligand>
</feature>
<dbReference type="FunFam" id="1.10.150.20:FF:000006">
    <property type="entry name" value="DNA ligase"/>
    <property type="match status" value="1"/>
</dbReference>
<feature type="domain" description="BRCT" evidence="16">
    <location>
        <begin position="588"/>
        <end position="669"/>
    </location>
</feature>
<evidence type="ECO:0000256" key="2">
    <source>
        <dbReference type="ARBA" id="ARBA00012722"/>
    </source>
</evidence>
<dbReference type="PANTHER" id="PTHR23389">
    <property type="entry name" value="CHROMOSOME TRANSMISSION FIDELITY FACTOR 18"/>
    <property type="match status" value="1"/>
</dbReference>
<dbReference type="SUPFAM" id="SSF52113">
    <property type="entry name" value="BRCT domain"/>
    <property type="match status" value="1"/>
</dbReference>
<dbReference type="InterPro" id="IPR010994">
    <property type="entry name" value="RuvA_2-like"/>
</dbReference>
<dbReference type="Gene3D" id="1.10.150.20">
    <property type="entry name" value="5' to 3' exonuclease, C-terminal subdomain"/>
    <property type="match status" value="2"/>
</dbReference>
<dbReference type="InterPro" id="IPR033136">
    <property type="entry name" value="DNA_ligase_CS"/>
</dbReference>
<feature type="binding site" evidence="14">
    <location>
        <position position="311"/>
    </location>
    <ligand>
        <name>NAD(+)</name>
        <dbReference type="ChEBI" id="CHEBI:57540"/>
    </ligand>
</feature>
<evidence type="ECO:0000256" key="14">
    <source>
        <dbReference type="HAMAP-Rule" id="MF_01588"/>
    </source>
</evidence>
<dbReference type="CDD" id="cd00114">
    <property type="entry name" value="LIGANc"/>
    <property type="match status" value="1"/>
</dbReference>
<sequence length="669" mass="75586">MSEEERIAFLRKELHRHNYLYYVKNSPEIDDETFDRFMHELQELEARHTDLFDANSPTQRVGSDLNHDFKQVAHRYPMLSLGNTYNRGEVAEFYNRVSTSLNGEPFEICCELKFDGLSISLWYEKGQLIRGVTRGDGIQGDDVTDNVRTIQSIPLQLSHDVNYPEEFEIRGEILMPWMSFEALNEERAKNEEPLFANPRNAASGTLKSKNSRTVAKRKLDAYLYYLLGPEIPTTSHYANMKMAAEWGFKVSKHTKLAHSLEEIYDFIDYWDIERKNLPVATDGIVLKVDSLKQQQQLGFTAKSPRWAIAYKFRAEKARTKLTEVTYQVGRTGAVTPVAVMEPVQLAGTIVKRASLHNADIISKLDLHIGDYVYVEKAGEIIPQIVDVDKSVRTSDLGQKVCFAATCPECGTTLVRYEGEAAYYCPNDTACPPQLKGKIEHYISRDAMNIDSLGPETIDDYFERGLIRTVADLYKLTISDLAGADKGRLISAQKIIGAIEKSKQQPFERVLFALGIRFVGKVVAQTIARHFNNINSIESATLEDMLQVEGIGPVIAQSVVAWFKESRNKETIERLQSNGVQMAIKKRESLGEELKGKTIVISGTFSTHSREEYKTIIENHGGKNASSISKNTAFVLMGEKMGASKRQKAETLNIPLITEEEFLKIIRKNP</sequence>
<dbReference type="PROSITE" id="PS01056">
    <property type="entry name" value="DNA_LIGASE_N2"/>
    <property type="match status" value="1"/>
</dbReference>
<evidence type="ECO:0000259" key="16">
    <source>
        <dbReference type="PROSITE" id="PS50172"/>
    </source>
</evidence>
<feature type="binding site" evidence="14">
    <location>
        <position position="172"/>
    </location>
    <ligand>
        <name>NAD(+)</name>
        <dbReference type="ChEBI" id="CHEBI:57540"/>
    </ligand>
</feature>
<evidence type="ECO:0000256" key="13">
    <source>
        <dbReference type="ARBA" id="ARBA00060881"/>
    </source>
</evidence>
<proteinExistence type="inferred from homology"/>
<dbReference type="InterPro" id="IPR013840">
    <property type="entry name" value="DNAligase_N"/>
</dbReference>
<feature type="binding site" evidence="14">
    <location>
        <position position="111"/>
    </location>
    <ligand>
        <name>NAD(+)</name>
        <dbReference type="ChEBI" id="CHEBI:57540"/>
    </ligand>
</feature>
<keyword evidence="14" id="KW-0464">Manganese</keyword>
<evidence type="ECO:0000256" key="12">
    <source>
        <dbReference type="ARBA" id="ARBA00034005"/>
    </source>
</evidence>
<keyword evidence="7 14" id="KW-0227">DNA damage</keyword>
<feature type="binding site" evidence="14">
    <location>
        <position position="424"/>
    </location>
    <ligand>
        <name>Zn(2+)</name>
        <dbReference type="ChEBI" id="CHEBI:29105"/>
    </ligand>
</feature>
<dbReference type="GO" id="GO:0046872">
    <property type="term" value="F:metal ion binding"/>
    <property type="evidence" value="ECO:0007669"/>
    <property type="project" value="UniProtKB-KW"/>
</dbReference>
<dbReference type="GO" id="GO:0006281">
    <property type="term" value="P:DNA repair"/>
    <property type="evidence" value="ECO:0007669"/>
    <property type="project" value="UniProtKB-KW"/>
</dbReference>
<dbReference type="PIRSF" id="PIRSF001604">
    <property type="entry name" value="LigA"/>
    <property type="match status" value="1"/>
</dbReference>
<keyword evidence="4 14" id="KW-0436">Ligase</keyword>
<dbReference type="SMART" id="SM00292">
    <property type="entry name" value="BRCT"/>
    <property type="match status" value="1"/>
</dbReference>
<dbReference type="InterPro" id="IPR004150">
    <property type="entry name" value="NAD_DNA_ligase_OB"/>
</dbReference>
<dbReference type="InterPro" id="IPR004149">
    <property type="entry name" value="Znf_DNAligase_C4"/>
</dbReference>
<dbReference type="InterPro" id="IPR036420">
    <property type="entry name" value="BRCT_dom_sf"/>
</dbReference>
<dbReference type="FunFam" id="2.40.50.140:FF:000012">
    <property type="entry name" value="DNA ligase"/>
    <property type="match status" value="1"/>
</dbReference>
<dbReference type="NCBIfam" id="NF005932">
    <property type="entry name" value="PRK07956.1"/>
    <property type="match status" value="1"/>
</dbReference>
<keyword evidence="11 14" id="KW-0234">DNA repair</keyword>
<dbReference type="Gene3D" id="3.30.470.30">
    <property type="entry name" value="DNA ligase/mRNA capping enzyme"/>
    <property type="match status" value="1"/>
</dbReference>
<feature type="active site" description="N6-AMP-lysine intermediate" evidence="14">
    <location>
        <position position="113"/>
    </location>
</feature>
<organism evidence="17 18">
    <name type="scientific">Alloprevotella rava</name>
    <dbReference type="NCBI Taxonomy" id="671218"/>
    <lineage>
        <taxon>Bacteria</taxon>
        <taxon>Pseudomonadati</taxon>
        <taxon>Bacteroidota</taxon>
        <taxon>Bacteroidia</taxon>
        <taxon>Bacteroidales</taxon>
        <taxon>Prevotellaceae</taxon>
        <taxon>Alloprevotella</taxon>
    </lineage>
</organism>
<dbReference type="SUPFAM" id="SSF47781">
    <property type="entry name" value="RuvA domain 2-like"/>
    <property type="match status" value="1"/>
</dbReference>
<dbReference type="CDD" id="cd17748">
    <property type="entry name" value="BRCT_DNA_ligase_like"/>
    <property type="match status" value="1"/>
</dbReference>
<evidence type="ECO:0000256" key="8">
    <source>
        <dbReference type="ARBA" id="ARBA00022833"/>
    </source>
</evidence>
<comment type="caution">
    <text evidence="17">The sequence shown here is derived from an EMBL/GenBank/DDBJ whole genome shotgun (WGS) entry which is preliminary data.</text>
</comment>
<dbReference type="SUPFAM" id="SSF56091">
    <property type="entry name" value="DNA ligase/mRNA capping enzyme, catalytic domain"/>
    <property type="match status" value="1"/>
</dbReference>